<keyword evidence="3" id="KW-0449">Lipoprotein</keyword>
<evidence type="ECO:0000256" key="1">
    <source>
        <dbReference type="SAM" id="SignalP"/>
    </source>
</evidence>
<proteinExistence type="predicted"/>
<dbReference type="InterPro" id="IPR051043">
    <property type="entry name" value="Sulfatase_Mod_Factor_Kinase"/>
</dbReference>
<dbReference type="Proteomes" id="UP000265926">
    <property type="component" value="Unassembled WGS sequence"/>
</dbReference>
<dbReference type="Pfam" id="PF03781">
    <property type="entry name" value="FGE-sulfatase"/>
    <property type="match status" value="1"/>
</dbReference>
<feature type="chain" id="PRO_5017349280" evidence="1">
    <location>
        <begin position="18"/>
        <end position="481"/>
    </location>
</feature>
<name>A0A399T2V7_9BACT</name>
<comment type="caution">
    <text evidence="3">The sequence shown here is derived from an EMBL/GenBank/DDBJ whole genome shotgun (WGS) entry which is preliminary data.</text>
</comment>
<dbReference type="InterPro" id="IPR016187">
    <property type="entry name" value="CTDL_fold"/>
</dbReference>
<dbReference type="Gene3D" id="3.90.1580.10">
    <property type="entry name" value="paralog of FGE (formylglycine-generating enzyme)"/>
    <property type="match status" value="1"/>
</dbReference>
<feature type="domain" description="Sulfatase-modifying factor enzyme-like" evidence="2">
    <location>
        <begin position="56"/>
        <end position="348"/>
    </location>
</feature>
<dbReference type="PROSITE" id="PS51257">
    <property type="entry name" value="PROKAR_LIPOPROTEIN"/>
    <property type="match status" value="1"/>
</dbReference>
<dbReference type="GO" id="GO:0120147">
    <property type="term" value="F:formylglycine-generating oxidase activity"/>
    <property type="evidence" value="ECO:0007669"/>
    <property type="project" value="TreeGrafter"/>
</dbReference>
<dbReference type="SUPFAM" id="SSF56436">
    <property type="entry name" value="C-type lectin-like"/>
    <property type="match status" value="1"/>
</dbReference>
<keyword evidence="1" id="KW-0732">Signal</keyword>
<organism evidence="3 4">
    <name type="scientific">Maribellus luteus</name>
    <dbReference type="NCBI Taxonomy" id="2305463"/>
    <lineage>
        <taxon>Bacteria</taxon>
        <taxon>Pseudomonadati</taxon>
        <taxon>Bacteroidota</taxon>
        <taxon>Bacteroidia</taxon>
        <taxon>Marinilabiliales</taxon>
        <taxon>Prolixibacteraceae</taxon>
        <taxon>Maribellus</taxon>
    </lineage>
</organism>
<accession>A0A399T2V7</accession>
<protein>
    <submittedName>
        <fullName evidence="3">Gliding motility lipoprotein GldJ</fullName>
    </submittedName>
</protein>
<gene>
    <name evidence="3" type="ORF">D1614_06285</name>
</gene>
<dbReference type="InterPro" id="IPR042095">
    <property type="entry name" value="SUMF_sf"/>
</dbReference>
<reference evidence="3 4" key="1">
    <citation type="submission" date="2018-08" db="EMBL/GenBank/DDBJ databases">
        <title>Pallidiluteibacterium maritimus gen. nov., sp. nov., isolated from coastal sediment.</title>
        <authorList>
            <person name="Zhou L.Y."/>
        </authorList>
    </citation>
    <scope>NUCLEOTIDE SEQUENCE [LARGE SCALE GENOMIC DNA]</scope>
    <source>
        <strain evidence="3 4">XSD2</strain>
    </source>
</reference>
<dbReference type="EMBL" id="QWGR01000003">
    <property type="protein sequence ID" value="RIJ49165.1"/>
    <property type="molecule type" value="Genomic_DNA"/>
</dbReference>
<dbReference type="OrthoDB" id="9768004at2"/>
<dbReference type="PANTHER" id="PTHR23150">
    <property type="entry name" value="SULFATASE MODIFYING FACTOR 1, 2"/>
    <property type="match status" value="1"/>
</dbReference>
<dbReference type="InterPro" id="IPR005532">
    <property type="entry name" value="SUMF_dom"/>
</dbReference>
<evidence type="ECO:0000313" key="3">
    <source>
        <dbReference type="EMBL" id="RIJ49165.1"/>
    </source>
</evidence>
<dbReference type="PANTHER" id="PTHR23150:SF19">
    <property type="entry name" value="FORMYLGLYCINE-GENERATING ENZYME"/>
    <property type="match status" value="1"/>
</dbReference>
<feature type="signal peptide" evidence="1">
    <location>
        <begin position="1"/>
        <end position="17"/>
    </location>
</feature>
<dbReference type="RefSeq" id="WP_119437051.1">
    <property type="nucleotide sequence ID" value="NZ_QWGR01000003.1"/>
</dbReference>
<evidence type="ECO:0000313" key="4">
    <source>
        <dbReference type="Proteomes" id="UP000265926"/>
    </source>
</evidence>
<dbReference type="AlphaFoldDB" id="A0A399T2V7"/>
<sequence>MKLKPLFILMFAALVSGCGLFGKGGGESSRTTGWKYNDPETGNIPNVSGYEQDAGPGLVFVQGGTFSMGRVEQDVMYRNDNFPRRVTVASFYMDETEVSNQSYREFTHWTSRVYPGDTERLKSITPDSTVWRSELAYNEPYVNNYYRHPAYSEYPVVGVTWEQAEAYCEWRTDRVNEQILVEKGILTHDAAQGGQNTYTTKTYLSGLYDGTAGKKPVENGDGTARRVKWEDGIVLPNYRLPTEAEWEYAAYGLIGNTDGELLTDRKLYPWNGAYLRDDHKKDKGRMRANFVRGRGDMMGMAGALNDNADISSPVFSYEPNDYGLYCMSGNVNEWVADVYRSQSMEDVEEFNPFRGNVITEYRRDANGQLMRNQYGELIKDTIPGMDYRNFKDGDLNSQVVEGDNWNAAEKKGSEGMYIQDNRPGYFTSLITDEVRVYKGGSWRDRPYWLVPGTRRYLDQKHAKNDLGFRCAMTRVGSPEGF</sequence>
<keyword evidence="4" id="KW-1185">Reference proteome</keyword>
<evidence type="ECO:0000259" key="2">
    <source>
        <dbReference type="Pfam" id="PF03781"/>
    </source>
</evidence>